<comment type="caution">
    <text evidence="1">The sequence shown here is derived from an EMBL/GenBank/DDBJ whole genome shotgun (WGS) entry which is preliminary data.</text>
</comment>
<sequence>MENKKFQKGKKLSKRELKTIVGGMLDCKQPVACPTYPCDPPLPEYPNGCTTIAPGCFQKECRPGF</sequence>
<evidence type="ECO:0000313" key="2">
    <source>
        <dbReference type="Proteomes" id="UP000628669"/>
    </source>
</evidence>
<gene>
    <name evidence="1" type="ORF">JHL15_14610</name>
</gene>
<reference evidence="2" key="1">
    <citation type="submission" date="2021-01" db="EMBL/GenBank/DDBJ databases">
        <title>Genome public.</title>
        <authorList>
            <person name="Liu C."/>
            <person name="Sun Q."/>
        </authorList>
    </citation>
    <scope>NUCLEOTIDE SEQUENCE [LARGE SCALE GENOMIC DNA]</scope>
    <source>
        <strain evidence="2">YIM B02567</strain>
    </source>
</reference>
<proteinExistence type="predicted"/>
<evidence type="ECO:0008006" key="3">
    <source>
        <dbReference type="Google" id="ProtNLM"/>
    </source>
</evidence>
<dbReference type="EMBL" id="JAENHK010000010">
    <property type="protein sequence ID" value="MBK1896995.1"/>
    <property type="molecule type" value="Genomic_DNA"/>
</dbReference>
<dbReference type="RefSeq" id="WP_200246891.1">
    <property type="nucleotide sequence ID" value="NZ_JAENHK010000010.1"/>
</dbReference>
<accession>A0ABS1FX22</accession>
<dbReference type="Proteomes" id="UP000628669">
    <property type="component" value="Unassembled WGS sequence"/>
</dbReference>
<protein>
    <recommendedName>
        <fullName evidence="3">Bacteriocin</fullName>
    </recommendedName>
</protein>
<evidence type="ECO:0000313" key="1">
    <source>
        <dbReference type="EMBL" id="MBK1896995.1"/>
    </source>
</evidence>
<name>A0ABS1FX22_9FLAO</name>
<keyword evidence="2" id="KW-1185">Reference proteome</keyword>
<organism evidence="1 2">
    <name type="scientific">Chryseobacterium paridis</name>
    <dbReference type="NCBI Taxonomy" id="2800328"/>
    <lineage>
        <taxon>Bacteria</taxon>
        <taxon>Pseudomonadati</taxon>
        <taxon>Bacteroidota</taxon>
        <taxon>Flavobacteriia</taxon>
        <taxon>Flavobacteriales</taxon>
        <taxon>Weeksellaceae</taxon>
        <taxon>Chryseobacterium group</taxon>
        <taxon>Chryseobacterium</taxon>
    </lineage>
</organism>